<dbReference type="Gene3D" id="3.30.460.10">
    <property type="entry name" value="Beta Polymerase, domain 2"/>
    <property type="match status" value="1"/>
</dbReference>
<dbReference type="EMBL" id="HBIA01011848">
    <property type="protein sequence ID" value="CAE0234204.1"/>
    <property type="molecule type" value="Transcribed_RNA"/>
</dbReference>
<name>A0A7S3FUW0_9SPIT</name>
<proteinExistence type="inferred from homology"/>
<evidence type="ECO:0000313" key="2">
    <source>
        <dbReference type="EMBL" id="CAE0234204.1"/>
    </source>
</evidence>
<dbReference type="GO" id="GO:0090071">
    <property type="term" value="P:negative regulation of ribosome biogenesis"/>
    <property type="evidence" value="ECO:0007669"/>
    <property type="project" value="TreeGrafter"/>
</dbReference>
<dbReference type="SUPFAM" id="SSF81301">
    <property type="entry name" value="Nucleotidyltransferase"/>
    <property type="match status" value="1"/>
</dbReference>
<accession>A0A7S3FUW0</accession>
<dbReference type="GO" id="GO:0017148">
    <property type="term" value="P:negative regulation of translation"/>
    <property type="evidence" value="ECO:0007669"/>
    <property type="project" value="TreeGrafter"/>
</dbReference>
<comment type="similarity">
    <text evidence="1">Belongs to the Iojap/RsfS family.</text>
</comment>
<protein>
    <submittedName>
        <fullName evidence="2">Uncharacterized protein</fullName>
    </submittedName>
</protein>
<sequence>MKDIKIVNMRAIKKNTEDYAVICSGFSMRHLYSTAKTLVRQMKALGCDDIKVLPTISGTKDDSWLLVTIKEVQVHFILADYRDELDLEFRWMNPPPPEMKKKWKMYQNLKKKGNSLQVDENTFAIDGEEEEDYFK</sequence>
<dbReference type="InterPro" id="IPR004394">
    <property type="entry name" value="Iojap/RsfS/C7orf30"/>
</dbReference>
<gene>
    <name evidence="2" type="ORF">SRAS04492_LOCUS6008</name>
</gene>
<dbReference type="InterPro" id="IPR043519">
    <property type="entry name" value="NT_sf"/>
</dbReference>
<organism evidence="2">
    <name type="scientific">Strombidium rassoulzadegani</name>
    <dbReference type="NCBI Taxonomy" id="1082188"/>
    <lineage>
        <taxon>Eukaryota</taxon>
        <taxon>Sar</taxon>
        <taxon>Alveolata</taxon>
        <taxon>Ciliophora</taxon>
        <taxon>Intramacronucleata</taxon>
        <taxon>Spirotrichea</taxon>
        <taxon>Oligotrichia</taxon>
        <taxon>Strombidiidae</taxon>
        <taxon>Strombidium</taxon>
    </lineage>
</organism>
<dbReference type="PANTHER" id="PTHR21043">
    <property type="entry name" value="IOJAP SUPERFAMILY ORTHOLOG"/>
    <property type="match status" value="1"/>
</dbReference>
<dbReference type="PANTHER" id="PTHR21043:SF0">
    <property type="entry name" value="MITOCHONDRIAL ASSEMBLY OF RIBOSOMAL LARGE SUBUNIT PROTEIN 1"/>
    <property type="match status" value="1"/>
</dbReference>
<reference evidence="2" key="1">
    <citation type="submission" date="2021-01" db="EMBL/GenBank/DDBJ databases">
        <authorList>
            <person name="Corre E."/>
            <person name="Pelletier E."/>
            <person name="Niang G."/>
            <person name="Scheremetjew M."/>
            <person name="Finn R."/>
            <person name="Kale V."/>
            <person name="Holt S."/>
            <person name="Cochrane G."/>
            <person name="Meng A."/>
            <person name="Brown T."/>
            <person name="Cohen L."/>
        </authorList>
    </citation>
    <scope>NUCLEOTIDE SEQUENCE</scope>
    <source>
        <strain evidence="2">Ras09</strain>
    </source>
</reference>
<evidence type="ECO:0000256" key="1">
    <source>
        <dbReference type="ARBA" id="ARBA00010574"/>
    </source>
</evidence>
<dbReference type="AlphaFoldDB" id="A0A7S3FUW0"/>
<dbReference type="GO" id="GO:0043023">
    <property type="term" value="F:ribosomal large subunit binding"/>
    <property type="evidence" value="ECO:0007669"/>
    <property type="project" value="TreeGrafter"/>
</dbReference>
<dbReference type="Pfam" id="PF02410">
    <property type="entry name" value="RsfS"/>
    <property type="match status" value="1"/>
</dbReference>